<keyword evidence="1" id="KW-1133">Transmembrane helix</keyword>
<keyword evidence="1" id="KW-0812">Transmembrane</keyword>
<gene>
    <name evidence="2" type="ORF">COZ90_00875</name>
</gene>
<evidence type="ECO:0008006" key="4">
    <source>
        <dbReference type="Google" id="ProtNLM"/>
    </source>
</evidence>
<accession>A0A2H9N1G0</accession>
<dbReference type="EMBL" id="PFHJ01000021">
    <property type="protein sequence ID" value="PIW91406.1"/>
    <property type="molecule type" value="Genomic_DNA"/>
</dbReference>
<protein>
    <recommendedName>
        <fullName evidence="4">Rod shape-determining protein MreD</fullName>
    </recommendedName>
</protein>
<comment type="caution">
    <text evidence="2">The sequence shown here is derived from an EMBL/GenBank/DDBJ whole genome shotgun (WGS) entry which is preliminary data.</text>
</comment>
<name>A0A2H9N1G0_9BACT</name>
<feature type="transmembrane region" description="Helical" evidence="1">
    <location>
        <begin position="27"/>
        <end position="45"/>
    </location>
</feature>
<feature type="transmembrane region" description="Helical" evidence="1">
    <location>
        <begin position="74"/>
        <end position="90"/>
    </location>
</feature>
<evidence type="ECO:0000313" key="3">
    <source>
        <dbReference type="Proteomes" id="UP000236840"/>
    </source>
</evidence>
<keyword evidence="1" id="KW-0472">Membrane</keyword>
<proteinExistence type="predicted"/>
<sequence length="102" mass="11844">MRKFLILILSFYILALFQTSFLVHFDILGYVLNFILIATILINLFENPQKNLGITSAFIGGFFLDIFSENFLGFYVLILLGVSLFIKFILRKYVRIPTIKRA</sequence>
<feature type="transmembrane region" description="Helical" evidence="1">
    <location>
        <begin position="52"/>
        <end position="68"/>
    </location>
</feature>
<organism evidence="2 3">
    <name type="scientific">Candidatus Nealsonbacteria bacterium CG_4_8_14_3_um_filter_37_36</name>
    <dbReference type="NCBI Taxonomy" id="1974688"/>
    <lineage>
        <taxon>Bacteria</taxon>
        <taxon>Candidatus Nealsoniibacteriota</taxon>
    </lineage>
</organism>
<evidence type="ECO:0000256" key="1">
    <source>
        <dbReference type="SAM" id="Phobius"/>
    </source>
</evidence>
<evidence type="ECO:0000313" key="2">
    <source>
        <dbReference type="EMBL" id="PIW91406.1"/>
    </source>
</evidence>
<reference evidence="3" key="1">
    <citation type="submission" date="2017-09" db="EMBL/GenBank/DDBJ databases">
        <title>Depth-based differentiation of microbial function through sediment-hosted aquifers and enrichment of novel symbionts in the deep terrestrial subsurface.</title>
        <authorList>
            <person name="Probst A.J."/>
            <person name="Ladd B."/>
            <person name="Jarett J.K."/>
            <person name="Geller-Mcgrath D.E."/>
            <person name="Sieber C.M.K."/>
            <person name="Emerson J.B."/>
            <person name="Anantharaman K."/>
            <person name="Thomas B.C."/>
            <person name="Malmstrom R."/>
            <person name="Stieglmeier M."/>
            <person name="Klingl A."/>
            <person name="Woyke T."/>
            <person name="Ryan C.M."/>
            <person name="Banfield J.F."/>
        </authorList>
    </citation>
    <scope>NUCLEOTIDE SEQUENCE [LARGE SCALE GENOMIC DNA]</scope>
</reference>
<dbReference type="AlphaFoldDB" id="A0A2H9N1G0"/>
<dbReference type="Proteomes" id="UP000236840">
    <property type="component" value="Unassembled WGS sequence"/>
</dbReference>